<dbReference type="Proteomes" id="UP000887580">
    <property type="component" value="Unplaced"/>
</dbReference>
<evidence type="ECO:0000313" key="2">
    <source>
        <dbReference type="WBParaSite" id="PS1159_v2.g3631.t1"/>
    </source>
</evidence>
<accession>A0AC35GCI1</accession>
<name>A0AC35GCI1_9BILA</name>
<evidence type="ECO:0000313" key="1">
    <source>
        <dbReference type="Proteomes" id="UP000887580"/>
    </source>
</evidence>
<dbReference type="WBParaSite" id="PS1159_v2.g3631.t1">
    <property type="protein sequence ID" value="PS1159_v2.g3631.t1"/>
    <property type="gene ID" value="PS1159_v2.g3631"/>
</dbReference>
<proteinExistence type="predicted"/>
<sequence>MMRVTVDLHQMVMLQSSNIKDLRNMIIGLLIIFGILIFHLLKYRSDPQLTTSVSTAATNDAIDRSNGLNAHNQATSFHQFTGNSQVAGAGSQQTAIFNQHTTNFIVCCLDSLKPFDV</sequence>
<organism evidence="1 2">
    <name type="scientific">Panagrolaimus sp. PS1159</name>
    <dbReference type="NCBI Taxonomy" id="55785"/>
    <lineage>
        <taxon>Eukaryota</taxon>
        <taxon>Metazoa</taxon>
        <taxon>Ecdysozoa</taxon>
        <taxon>Nematoda</taxon>
        <taxon>Chromadorea</taxon>
        <taxon>Rhabditida</taxon>
        <taxon>Tylenchina</taxon>
        <taxon>Panagrolaimomorpha</taxon>
        <taxon>Panagrolaimoidea</taxon>
        <taxon>Panagrolaimidae</taxon>
        <taxon>Panagrolaimus</taxon>
    </lineage>
</organism>
<protein>
    <submittedName>
        <fullName evidence="2">Uncharacterized protein</fullName>
    </submittedName>
</protein>
<reference evidence="2" key="1">
    <citation type="submission" date="2022-11" db="UniProtKB">
        <authorList>
            <consortium name="WormBaseParasite"/>
        </authorList>
    </citation>
    <scope>IDENTIFICATION</scope>
</reference>